<proteinExistence type="predicted"/>
<dbReference type="EMBL" id="JABXIY010000003">
    <property type="protein sequence ID" value="NVK95377.1"/>
    <property type="molecule type" value="Genomic_DNA"/>
</dbReference>
<organism evidence="3 4">
    <name type="scientific">Ruegeria pomeroyi</name>
    <dbReference type="NCBI Taxonomy" id="89184"/>
    <lineage>
        <taxon>Bacteria</taxon>
        <taxon>Pseudomonadati</taxon>
        <taxon>Pseudomonadota</taxon>
        <taxon>Alphaproteobacteria</taxon>
        <taxon>Rhodobacterales</taxon>
        <taxon>Roseobacteraceae</taxon>
        <taxon>Ruegeria</taxon>
    </lineage>
</organism>
<evidence type="ECO:0000313" key="3">
    <source>
        <dbReference type="EMBL" id="NVK95377.1"/>
    </source>
</evidence>
<dbReference type="InterPro" id="IPR016986">
    <property type="entry name" value="UCP031982_abhydr"/>
</dbReference>
<comment type="caution">
    <text evidence="3">The sequence shown here is derived from an EMBL/GenBank/DDBJ whole genome shotgun (WGS) entry which is preliminary data.</text>
</comment>
<protein>
    <submittedName>
        <fullName evidence="3">Alpha/beta fold hydrolase</fullName>
    </submittedName>
</protein>
<dbReference type="InterPro" id="IPR050261">
    <property type="entry name" value="FrsA_esterase"/>
</dbReference>
<dbReference type="Pfam" id="PF07224">
    <property type="entry name" value="Chlorophyllase"/>
    <property type="match status" value="1"/>
</dbReference>
<dbReference type="OMA" id="ATHFSFM"/>
<evidence type="ECO:0000256" key="1">
    <source>
        <dbReference type="ARBA" id="ARBA00022801"/>
    </source>
</evidence>
<dbReference type="Proteomes" id="UP000565723">
    <property type="component" value="Unassembled WGS sequence"/>
</dbReference>
<dbReference type="AlphaFoldDB" id="A0A850LC84"/>
<dbReference type="InterPro" id="IPR029058">
    <property type="entry name" value="AB_hydrolase_fold"/>
</dbReference>
<dbReference type="GO" id="GO:0052689">
    <property type="term" value="F:carboxylic ester hydrolase activity"/>
    <property type="evidence" value="ECO:0007669"/>
    <property type="project" value="UniProtKB-ARBA"/>
</dbReference>
<reference evidence="3 4" key="1">
    <citation type="journal article" date="2020" name="Proc. Natl. Acad. Sci. U.S.A.">
        <title>Ecological drivers of bacterial community assembly in synthetic phycospheres.</title>
        <authorList>
            <person name="Fu H."/>
            <person name="Uchimiya M."/>
            <person name="Gore J."/>
            <person name="Moran M.A."/>
        </authorList>
    </citation>
    <scope>NUCLEOTIDE SEQUENCE [LARGE SCALE GENOMIC DNA]</scope>
    <source>
        <strain evidence="3">HF-Din03</strain>
    </source>
</reference>
<dbReference type="PANTHER" id="PTHR22946:SF9">
    <property type="entry name" value="POLYKETIDE TRANSFERASE AF380"/>
    <property type="match status" value="1"/>
</dbReference>
<accession>A0A850LC84</accession>
<feature type="chain" id="PRO_5032688620" evidence="2">
    <location>
        <begin position="22"/>
        <end position="357"/>
    </location>
</feature>
<keyword evidence="2" id="KW-0732">Signal</keyword>
<dbReference type="RefSeq" id="WP_011046267.1">
    <property type="nucleotide sequence ID" value="NZ_CP076685.1"/>
</dbReference>
<feature type="signal peptide" evidence="2">
    <location>
        <begin position="1"/>
        <end position="21"/>
    </location>
</feature>
<dbReference type="Gene3D" id="3.40.50.1820">
    <property type="entry name" value="alpha/beta hydrolase"/>
    <property type="match status" value="1"/>
</dbReference>
<evidence type="ECO:0000313" key="4">
    <source>
        <dbReference type="Proteomes" id="UP000565723"/>
    </source>
</evidence>
<evidence type="ECO:0000256" key="2">
    <source>
        <dbReference type="SAM" id="SignalP"/>
    </source>
</evidence>
<dbReference type="PANTHER" id="PTHR22946">
    <property type="entry name" value="DIENELACTONE HYDROLASE DOMAIN-CONTAINING PROTEIN-RELATED"/>
    <property type="match status" value="1"/>
</dbReference>
<dbReference type="SUPFAM" id="SSF53474">
    <property type="entry name" value="alpha/beta-Hydrolases"/>
    <property type="match status" value="1"/>
</dbReference>
<dbReference type="PIRSF" id="PIRSF031982">
    <property type="entry name" value="UCP031982_abhydr"/>
    <property type="match status" value="1"/>
</dbReference>
<sequence length="357" mass="38038">MKRILIGLAILAGLLAGLALAATLLATGKRPVPDQLAGYHETTLSVGHRDVPVSLHIWYPAAQDGTAELVGQNALFYGQYVLRDAKPAPGAHPVVVFSHGSGGNANNHGWLATELARQGMIVVAPNHPGTMSRDSDPHRTPHIWERARDLHAILDSLETNPPLGMQPDMDRVASAGFSLGGFSALSIAGVRVSKAAFIDYCDRHAGEFDCGWMQAASVDFAAIDPAAYEADYRDPRIKATVSIDPALPQAMTGDSLTAATLPILLVSLGQGEEVPPATRVDAMARQMPQARLVETPGAWHFSFLSECSTLGWIIIGLMGEENICSDIGMRDRGVLHEELKAVISTFLSENLALSPSG</sequence>
<keyword evidence="1 3" id="KW-0378">Hydrolase</keyword>
<name>A0A850LC84_9RHOB</name>
<gene>
    <name evidence="3" type="ORF">HW564_00480</name>
</gene>
<dbReference type="InterPro" id="IPR017395">
    <property type="entry name" value="Chlorophyllase-like"/>
</dbReference>